<dbReference type="InterPro" id="IPR002586">
    <property type="entry name" value="CobQ/CobB/MinD/ParA_Nub-bd_dom"/>
</dbReference>
<evidence type="ECO:0000313" key="2">
    <source>
        <dbReference type="EMBL" id="EIY96498.1"/>
    </source>
</evidence>
<dbReference type="InterPro" id="IPR050678">
    <property type="entry name" value="DNA_Partitioning_ATPase"/>
</dbReference>
<dbReference type="Gene3D" id="3.40.50.300">
    <property type="entry name" value="P-loop containing nucleotide triphosphate hydrolases"/>
    <property type="match status" value="1"/>
</dbReference>
<sequence length="251" mass="28447">MKKKPVFVAVSNQKGGVGKSTMLVALASLLNYTMDKSVAIVDCDATQRSLYNLRERDKEMVEKNKRYMTLLEEQRLRGCKIYPIKRVRPEEARATAGEFAETGEYDIIFIDLPGSMDVPGVLQTIFNVDYVLTPIAADNFVMDSSFSFASSVVRFLAEKKGIPLKDIYMFWTKVKRRSNVEVLKNYSELMEKTGLKVLKSSIPELCRYEKELSMSSRTYFRCSLLPPPAGQLKGSGLQELANELLEILKLK</sequence>
<dbReference type="AlphaFoldDB" id="A0A0E2AQD4"/>
<dbReference type="InterPro" id="IPR027417">
    <property type="entry name" value="P-loop_NTPase"/>
</dbReference>
<dbReference type="Proteomes" id="UP000003879">
    <property type="component" value="Unassembled WGS sequence"/>
</dbReference>
<dbReference type="GeneID" id="26160613"/>
<dbReference type="Pfam" id="PF01656">
    <property type="entry name" value="CbiA"/>
    <property type="match status" value="1"/>
</dbReference>
<dbReference type="PANTHER" id="PTHR13696">
    <property type="entry name" value="P-LOOP CONTAINING NUCLEOSIDE TRIPHOSPHATE HYDROLASE"/>
    <property type="match status" value="1"/>
</dbReference>
<gene>
    <name evidence="2" type="ORF">HMPREF1056_02386</name>
</gene>
<evidence type="ECO:0000259" key="1">
    <source>
        <dbReference type="Pfam" id="PF01656"/>
    </source>
</evidence>
<organism evidence="2 3">
    <name type="scientific">Bacteroides fragilis CL07T12C05</name>
    <dbReference type="NCBI Taxonomy" id="997883"/>
    <lineage>
        <taxon>Bacteria</taxon>
        <taxon>Pseudomonadati</taxon>
        <taxon>Bacteroidota</taxon>
        <taxon>Bacteroidia</taxon>
        <taxon>Bacteroidales</taxon>
        <taxon>Bacteroidaceae</taxon>
        <taxon>Bacteroides</taxon>
    </lineage>
</organism>
<dbReference type="PATRIC" id="fig|997883.3.peg.2495"/>
<proteinExistence type="predicted"/>
<dbReference type="SUPFAM" id="SSF52540">
    <property type="entry name" value="P-loop containing nucleoside triphosphate hydrolases"/>
    <property type="match status" value="1"/>
</dbReference>
<evidence type="ECO:0000313" key="3">
    <source>
        <dbReference type="Proteomes" id="UP000003879"/>
    </source>
</evidence>
<protein>
    <recommendedName>
        <fullName evidence="1">CobQ/CobB/MinD/ParA nucleotide binding domain-containing protein</fullName>
    </recommendedName>
</protein>
<dbReference type="EMBL" id="AGXN01000012">
    <property type="protein sequence ID" value="EIY96498.1"/>
    <property type="molecule type" value="Genomic_DNA"/>
</dbReference>
<dbReference type="RefSeq" id="WP_005794037.1">
    <property type="nucleotide sequence ID" value="NZ_JH724215.1"/>
</dbReference>
<dbReference type="PANTHER" id="PTHR13696:SF52">
    <property type="entry name" value="PARA FAMILY PROTEIN CT_582"/>
    <property type="match status" value="1"/>
</dbReference>
<dbReference type="HOGENOM" id="CLU_068207_0_0_10"/>
<name>A0A0E2AQD4_BACFG</name>
<accession>A0A0E2AQD4</accession>
<reference evidence="2 3" key="1">
    <citation type="submission" date="2012-02" db="EMBL/GenBank/DDBJ databases">
        <title>The Genome Sequence of Bacteroides fragilis CL07T12C05.</title>
        <authorList>
            <consortium name="The Broad Institute Genome Sequencing Platform"/>
            <person name="Earl A."/>
            <person name="Ward D."/>
            <person name="Feldgarden M."/>
            <person name="Gevers D."/>
            <person name="Zitomersky N.L."/>
            <person name="Coyne M.J."/>
            <person name="Comstock L.E."/>
            <person name="Young S.K."/>
            <person name="Zeng Q."/>
            <person name="Gargeya S."/>
            <person name="Fitzgerald M."/>
            <person name="Haas B."/>
            <person name="Abouelleil A."/>
            <person name="Alvarado L."/>
            <person name="Arachchi H.M."/>
            <person name="Berlin A."/>
            <person name="Chapman S.B."/>
            <person name="Gearin G."/>
            <person name="Goldberg J."/>
            <person name="Griggs A."/>
            <person name="Gujja S."/>
            <person name="Hansen M."/>
            <person name="Heiman D."/>
            <person name="Howarth C."/>
            <person name="Larimer J."/>
            <person name="Lui A."/>
            <person name="MacDonald P.J.P."/>
            <person name="McCowen C."/>
            <person name="Montmayeur A."/>
            <person name="Murphy C."/>
            <person name="Neiman D."/>
            <person name="Pearson M."/>
            <person name="Priest M."/>
            <person name="Roberts A."/>
            <person name="Saif S."/>
            <person name="Shea T."/>
            <person name="Sisk P."/>
            <person name="Stolte C."/>
            <person name="Sykes S."/>
            <person name="Wortman J."/>
            <person name="Nusbaum C."/>
            <person name="Birren B."/>
        </authorList>
    </citation>
    <scope>NUCLEOTIDE SEQUENCE [LARGE SCALE GENOMIC DNA]</scope>
    <source>
        <strain evidence="2 3">CL07T12C05</strain>
    </source>
</reference>
<dbReference type="CDD" id="cd02042">
    <property type="entry name" value="ParAB_family"/>
    <property type="match status" value="1"/>
</dbReference>
<comment type="caution">
    <text evidence="2">The sequence shown here is derived from an EMBL/GenBank/DDBJ whole genome shotgun (WGS) entry which is preliminary data.</text>
</comment>
<feature type="domain" description="CobQ/CobB/MinD/ParA nucleotide binding" evidence="1">
    <location>
        <begin position="8"/>
        <end position="205"/>
    </location>
</feature>